<sequence length="122" mass="12536">MNAAAFALVFVSVSLSALAQTAFKYGVARVHLPDGASTLLKAWAFLSSPFVLGGLALYGIGTVLWLFALRQLDLSLAYPFVALSFVMVAAAGILVLGEPVSAGRLAGLGLIVLGILVMARAG</sequence>
<feature type="signal peptide" evidence="7">
    <location>
        <begin position="1"/>
        <end position="19"/>
    </location>
</feature>
<evidence type="ECO:0000256" key="1">
    <source>
        <dbReference type="ARBA" id="ARBA00004651"/>
    </source>
</evidence>
<comment type="subcellular location">
    <subcellularLocation>
        <location evidence="1">Cell membrane</location>
        <topology evidence="1">Multi-pass membrane protein</topology>
    </subcellularLocation>
</comment>
<keyword evidence="2" id="KW-1003">Cell membrane</keyword>
<dbReference type="InterPro" id="IPR037185">
    <property type="entry name" value="EmrE-like"/>
</dbReference>
<comment type="caution">
    <text evidence="8">The sequence shown here is derived from an EMBL/GenBank/DDBJ whole genome shotgun (WGS) entry which is preliminary data.</text>
</comment>
<feature type="chain" id="PRO_5020694099" evidence="7">
    <location>
        <begin position="20"/>
        <end position="122"/>
    </location>
</feature>
<dbReference type="PANTHER" id="PTHR30561">
    <property type="entry name" value="SMR FAMILY PROTON-DEPENDENT DRUG EFFLUX TRANSPORTER SUGE"/>
    <property type="match status" value="1"/>
</dbReference>
<dbReference type="PANTHER" id="PTHR30561:SF9">
    <property type="entry name" value="4-AMINO-4-DEOXY-L-ARABINOSE-PHOSPHOUNDECAPRENOL FLIPPASE SUBUNIT ARNF-RELATED"/>
    <property type="match status" value="1"/>
</dbReference>
<protein>
    <submittedName>
        <fullName evidence="8">Small multi-drug resistant family protein</fullName>
    </submittedName>
</protein>
<name>A0A4S3M560_9RHOB</name>
<dbReference type="AlphaFoldDB" id="A0A4S3M560"/>
<dbReference type="SUPFAM" id="SSF103481">
    <property type="entry name" value="Multidrug resistance efflux transporter EmrE"/>
    <property type="match status" value="1"/>
</dbReference>
<dbReference type="InterPro" id="IPR000390">
    <property type="entry name" value="Small_drug/metabolite_transptr"/>
</dbReference>
<keyword evidence="7" id="KW-0732">Signal</keyword>
<dbReference type="OrthoDB" id="517481at2"/>
<evidence type="ECO:0000256" key="5">
    <source>
        <dbReference type="ARBA" id="ARBA00023136"/>
    </source>
</evidence>
<keyword evidence="9" id="KW-1185">Reference proteome</keyword>
<dbReference type="RefSeq" id="WP_136340545.1">
    <property type="nucleotide sequence ID" value="NZ_SSMD01000011.1"/>
</dbReference>
<feature type="transmembrane region" description="Helical" evidence="6">
    <location>
        <begin position="43"/>
        <end position="69"/>
    </location>
</feature>
<evidence type="ECO:0000313" key="8">
    <source>
        <dbReference type="EMBL" id="THD71589.1"/>
    </source>
</evidence>
<keyword evidence="4 6" id="KW-1133">Transmembrane helix</keyword>
<evidence type="ECO:0000256" key="2">
    <source>
        <dbReference type="ARBA" id="ARBA00022475"/>
    </source>
</evidence>
<dbReference type="Gene3D" id="1.10.3730.20">
    <property type="match status" value="1"/>
</dbReference>
<evidence type="ECO:0000256" key="4">
    <source>
        <dbReference type="ARBA" id="ARBA00022989"/>
    </source>
</evidence>
<feature type="transmembrane region" description="Helical" evidence="6">
    <location>
        <begin position="76"/>
        <end position="96"/>
    </location>
</feature>
<dbReference type="Proteomes" id="UP000306113">
    <property type="component" value="Unassembled WGS sequence"/>
</dbReference>
<organism evidence="8 9">
    <name type="scientific">Thalassobius vesicularis</name>
    <dbReference type="NCBI Taxonomy" id="1294297"/>
    <lineage>
        <taxon>Bacteria</taxon>
        <taxon>Pseudomonadati</taxon>
        <taxon>Pseudomonadota</taxon>
        <taxon>Alphaproteobacteria</taxon>
        <taxon>Rhodobacterales</taxon>
        <taxon>Roseobacteraceae</taxon>
        <taxon>Thalassovita</taxon>
    </lineage>
</organism>
<keyword evidence="3 6" id="KW-0812">Transmembrane</keyword>
<dbReference type="GO" id="GO:0022857">
    <property type="term" value="F:transmembrane transporter activity"/>
    <property type="evidence" value="ECO:0007669"/>
    <property type="project" value="InterPro"/>
</dbReference>
<evidence type="ECO:0000256" key="3">
    <source>
        <dbReference type="ARBA" id="ARBA00022692"/>
    </source>
</evidence>
<keyword evidence="5 6" id="KW-0472">Membrane</keyword>
<evidence type="ECO:0000256" key="7">
    <source>
        <dbReference type="SAM" id="SignalP"/>
    </source>
</evidence>
<feature type="transmembrane region" description="Helical" evidence="6">
    <location>
        <begin position="102"/>
        <end position="119"/>
    </location>
</feature>
<evidence type="ECO:0000256" key="6">
    <source>
        <dbReference type="SAM" id="Phobius"/>
    </source>
</evidence>
<reference evidence="8 9" key="1">
    <citation type="submission" date="2019-04" db="EMBL/GenBank/DDBJ databases">
        <title>Draft genome sequence of Youngimonas vesicularis.</title>
        <authorList>
            <person name="Hameed A."/>
        </authorList>
    </citation>
    <scope>NUCLEOTIDE SEQUENCE [LARGE SCALE GENOMIC DNA]</scope>
    <source>
        <strain evidence="8 9">CC-AMW-E</strain>
    </source>
</reference>
<evidence type="ECO:0000313" key="9">
    <source>
        <dbReference type="Proteomes" id="UP000306113"/>
    </source>
</evidence>
<accession>A0A4S3M560</accession>
<proteinExistence type="predicted"/>
<dbReference type="EMBL" id="SSMD01000011">
    <property type="protein sequence ID" value="THD71589.1"/>
    <property type="molecule type" value="Genomic_DNA"/>
</dbReference>
<gene>
    <name evidence="8" type="ORF">E7681_17445</name>
</gene>
<dbReference type="GO" id="GO:0005886">
    <property type="term" value="C:plasma membrane"/>
    <property type="evidence" value="ECO:0007669"/>
    <property type="project" value="UniProtKB-SubCell"/>
</dbReference>